<organism evidence="2 3">
    <name type="scientific">Fistulifera solaris</name>
    <name type="common">Oleaginous diatom</name>
    <dbReference type="NCBI Taxonomy" id="1519565"/>
    <lineage>
        <taxon>Eukaryota</taxon>
        <taxon>Sar</taxon>
        <taxon>Stramenopiles</taxon>
        <taxon>Ochrophyta</taxon>
        <taxon>Bacillariophyta</taxon>
        <taxon>Bacillariophyceae</taxon>
        <taxon>Bacillariophycidae</taxon>
        <taxon>Naviculales</taxon>
        <taxon>Naviculaceae</taxon>
        <taxon>Fistulifera</taxon>
    </lineage>
</organism>
<proteinExistence type="predicted"/>
<dbReference type="EMBL" id="BDSP01000101">
    <property type="protein sequence ID" value="GAX16089.1"/>
    <property type="molecule type" value="Genomic_DNA"/>
</dbReference>
<evidence type="ECO:0000313" key="2">
    <source>
        <dbReference type="EMBL" id="GAX16089.1"/>
    </source>
</evidence>
<dbReference type="InParanoid" id="A0A1Z5JQ52"/>
<keyword evidence="3" id="KW-1185">Reference proteome</keyword>
<accession>A0A1Z5JQ52</accession>
<sequence>MEATGTETNQPERNSTESSHPEDRLSKTWRHLISSVFHATSKAEQTTADVASIKEIDDAVVAFLRARLEWGRNISFLEAKFEGKAKEMEVLQHYSRTQPCLGLRKRKREVVKENDVLSVSQTIQTAASTQEPVATNPSNTEQSLI</sequence>
<evidence type="ECO:0000313" key="3">
    <source>
        <dbReference type="Proteomes" id="UP000198406"/>
    </source>
</evidence>
<protein>
    <submittedName>
        <fullName evidence="2">Uncharacterized protein</fullName>
    </submittedName>
</protein>
<dbReference type="OrthoDB" id="46958at2759"/>
<feature type="region of interest" description="Disordered" evidence="1">
    <location>
        <begin position="1"/>
        <end position="25"/>
    </location>
</feature>
<evidence type="ECO:0000256" key="1">
    <source>
        <dbReference type="SAM" id="MobiDB-lite"/>
    </source>
</evidence>
<feature type="region of interest" description="Disordered" evidence="1">
    <location>
        <begin position="123"/>
        <end position="145"/>
    </location>
</feature>
<gene>
    <name evidence="2" type="ORF">FisN_20Hu234</name>
</gene>
<name>A0A1Z5JQ52_FISSO</name>
<dbReference type="AlphaFoldDB" id="A0A1Z5JQ52"/>
<dbReference type="Proteomes" id="UP000198406">
    <property type="component" value="Unassembled WGS sequence"/>
</dbReference>
<comment type="caution">
    <text evidence="2">The sequence shown here is derived from an EMBL/GenBank/DDBJ whole genome shotgun (WGS) entry which is preliminary data.</text>
</comment>
<reference evidence="2 3" key="1">
    <citation type="journal article" date="2015" name="Plant Cell">
        <title>Oil accumulation by the oleaginous diatom Fistulifera solaris as revealed by the genome and transcriptome.</title>
        <authorList>
            <person name="Tanaka T."/>
            <person name="Maeda Y."/>
            <person name="Veluchamy A."/>
            <person name="Tanaka M."/>
            <person name="Abida H."/>
            <person name="Marechal E."/>
            <person name="Bowler C."/>
            <person name="Muto M."/>
            <person name="Sunaga Y."/>
            <person name="Tanaka M."/>
            <person name="Yoshino T."/>
            <person name="Taniguchi T."/>
            <person name="Fukuda Y."/>
            <person name="Nemoto M."/>
            <person name="Matsumoto M."/>
            <person name="Wong P.S."/>
            <person name="Aburatani S."/>
            <person name="Fujibuchi W."/>
        </authorList>
    </citation>
    <scope>NUCLEOTIDE SEQUENCE [LARGE SCALE GENOMIC DNA]</scope>
    <source>
        <strain evidence="2 3">JPCC DA0580</strain>
    </source>
</reference>
<feature type="compositionally biased region" description="Polar residues" evidence="1">
    <location>
        <begin position="1"/>
        <end position="18"/>
    </location>
</feature>